<evidence type="ECO:0000313" key="1">
    <source>
        <dbReference type="EMBL" id="GBO10336.1"/>
    </source>
</evidence>
<dbReference type="AlphaFoldDB" id="A0A4Y2UFG7"/>
<gene>
    <name evidence="1" type="ORF">AVEN_73170_1</name>
</gene>
<organism evidence="1 2">
    <name type="scientific">Araneus ventricosus</name>
    <name type="common">Orbweaver spider</name>
    <name type="synonym">Epeira ventricosa</name>
    <dbReference type="NCBI Taxonomy" id="182803"/>
    <lineage>
        <taxon>Eukaryota</taxon>
        <taxon>Metazoa</taxon>
        <taxon>Ecdysozoa</taxon>
        <taxon>Arthropoda</taxon>
        <taxon>Chelicerata</taxon>
        <taxon>Arachnida</taxon>
        <taxon>Araneae</taxon>
        <taxon>Araneomorphae</taxon>
        <taxon>Entelegynae</taxon>
        <taxon>Araneoidea</taxon>
        <taxon>Araneidae</taxon>
        <taxon>Araneus</taxon>
    </lineage>
</organism>
<evidence type="ECO:0000313" key="2">
    <source>
        <dbReference type="Proteomes" id="UP000499080"/>
    </source>
</evidence>
<reference evidence="1 2" key="1">
    <citation type="journal article" date="2019" name="Sci. Rep.">
        <title>Orb-weaving spider Araneus ventricosus genome elucidates the spidroin gene catalogue.</title>
        <authorList>
            <person name="Kono N."/>
            <person name="Nakamura H."/>
            <person name="Ohtoshi R."/>
            <person name="Moran D.A.P."/>
            <person name="Shinohara A."/>
            <person name="Yoshida Y."/>
            <person name="Fujiwara M."/>
            <person name="Mori M."/>
            <person name="Tomita M."/>
            <person name="Arakawa K."/>
        </authorList>
    </citation>
    <scope>NUCLEOTIDE SEQUENCE [LARGE SCALE GENOMIC DNA]</scope>
</reference>
<name>A0A4Y2UFG7_ARAVE</name>
<protein>
    <submittedName>
        <fullName evidence="1">Uncharacterized protein</fullName>
    </submittedName>
</protein>
<keyword evidence="2" id="KW-1185">Reference proteome</keyword>
<dbReference type="EMBL" id="BGPR01035482">
    <property type="protein sequence ID" value="GBO10336.1"/>
    <property type="molecule type" value="Genomic_DNA"/>
</dbReference>
<comment type="caution">
    <text evidence="1">The sequence shown here is derived from an EMBL/GenBank/DDBJ whole genome shotgun (WGS) entry which is preliminary data.</text>
</comment>
<sequence>MNIKCLFVEKKEILLELAAIEKGFELINELKGKQSCNCIKKAGSSSVNMFLNTGDDIPFKTKVGVLGSKVNGFSKSSANFIEWEKYFSVYYNDNWYIG</sequence>
<dbReference type="Proteomes" id="UP000499080">
    <property type="component" value="Unassembled WGS sequence"/>
</dbReference>
<accession>A0A4Y2UFG7</accession>
<proteinExistence type="predicted"/>